<organism evidence="2 3">
    <name type="scientific">Magallana gigas</name>
    <name type="common">Pacific oyster</name>
    <name type="synonym">Crassostrea gigas</name>
    <dbReference type="NCBI Taxonomy" id="29159"/>
    <lineage>
        <taxon>Eukaryota</taxon>
        <taxon>Metazoa</taxon>
        <taxon>Spiralia</taxon>
        <taxon>Lophotrochozoa</taxon>
        <taxon>Mollusca</taxon>
        <taxon>Bivalvia</taxon>
        <taxon>Autobranchia</taxon>
        <taxon>Pteriomorphia</taxon>
        <taxon>Ostreida</taxon>
        <taxon>Ostreoidea</taxon>
        <taxon>Ostreidae</taxon>
        <taxon>Magallana</taxon>
    </lineage>
</organism>
<dbReference type="Proteomes" id="UP000005408">
    <property type="component" value="Unassembled WGS sequence"/>
</dbReference>
<evidence type="ECO:0000313" key="3">
    <source>
        <dbReference type="Proteomes" id="UP000005408"/>
    </source>
</evidence>
<name>A0A8W8P0G3_MAGGI</name>
<dbReference type="PANTHER" id="PTHR46670">
    <property type="entry name" value="ENDO/EXONUCLEASE/PHOSPHATASE DOMAIN-CONTAINING PROTEIN"/>
    <property type="match status" value="1"/>
</dbReference>
<dbReference type="PANTHER" id="PTHR46670:SF3">
    <property type="entry name" value="ENDONUCLEASE_EXONUCLEASE_PHOSPHATASE DOMAIN-CONTAINING PROTEIN"/>
    <property type="match status" value="1"/>
</dbReference>
<feature type="compositionally biased region" description="Acidic residues" evidence="1">
    <location>
        <begin position="1"/>
        <end position="22"/>
    </location>
</feature>
<keyword evidence="3" id="KW-1185">Reference proteome</keyword>
<accession>A0A8W8P0G3</accession>
<evidence type="ECO:0000256" key="1">
    <source>
        <dbReference type="SAM" id="MobiDB-lite"/>
    </source>
</evidence>
<evidence type="ECO:0000313" key="2">
    <source>
        <dbReference type="EnsemblMetazoa" id="G7945.1:cds"/>
    </source>
</evidence>
<proteinExistence type="predicted"/>
<protein>
    <submittedName>
        <fullName evidence="2">Uncharacterized protein</fullName>
    </submittedName>
</protein>
<dbReference type="AlphaFoldDB" id="A0A8W8P0G3"/>
<sequence length="364" mass="41978">MEEEEFGAEETEDAGEAEDEQETQVLSLGKPKHTVKEITFRKWKNVDLGELSKDITLDIPNDNSSISQIVDHYNTTIHNAVEKHAPLTKKSVLLRPKTKWYSEEFRDAKRERRRAERLWRKTRLEVHRKIFRDTSSNTAKLLYKTKQDYFSQKIEECGKDNKQLFKLSKSLMGKKQETILPSSTSKKELANEFSKFFINKVTTIRDGLRKLTTINTETSLSVDIHFSGDPLMSFRHKTEDEGLTGRSKGASGKEDFPHFIITKGCPARMNKPVGIFLCSTRFRVKCRQKPMVDYASLFSTSPVVPIKHRCISLNEILKNGKRLIWKLRLNEALRNDRIGHPYLWCIASHACLLAKLFSFSSPPL</sequence>
<feature type="region of interest" description="Disordered" evidence="1">
    <location>
        <begin position="1"/>
        <end position="29"/>
    </location>
</feature>
<reference evidence="2" key="1">
    <citation type="submission" date="2022-08" db="UniProtKB">
        <authorList>
            <consortium name="EnsemblMetazoa"/>
        </authorList>
    </citation>
    <scope>IDENTIFICATION</scope>
    <source>
        <strain evidence="2">05x7-T-G4-1.051#20</strain>
    </source>
</reference>
<dbReference type="EnsemblMetazoa" id="G7945.1">
    <property type="protein sequence ID" value="G7945.1:cds"/>
    <property type="gene ID" value="G7945"/>
</dbReference>